<evidence type="ECO:0000313" key="3">
    <source>
        <dbReference type="Proteomes" id="UP000075411"/>
    </source>
</evidence>
<dbReference type="PANTHER" id="PTHR48090:SF7">
    <property type="entry name" value="RFBJ PROTEIN"/>
    <property type="match status" value="1"/>
</dbReference>
<sequence length="245" mass="27604">MSATFRCIVLIPSYNSGELLRQTVSEVLAVYPYIVVVIDGSHDGSEHSLDDFLTHHAGLHIVRLRRNGGKGRAVLYGAQWAQQEGYTHVLTMDADGQHPEYCLHDFMAAGARRPQAMVLGKPVFGLDAPALRVWGRKLSNLLVGMETGGKVKDCLFGFRIYPLLPLIRVMKSSRFMRGFDFDPEIATRLVWAGVPAYNKDAPVQYLSGELGGISHFHYVRDNVRLTFMHGRLFFEWLRRKRSGTP</sequence>
<proteinExistence type="predicted"/>
<dbReference type="CDD" id="cd04179">
    <property type="entry name" value="DPM_DPG-synthase_like"/>
    <property type="match status" value="1"/>
</dbReference>
<dbReference type="PANTHER" id="PTHR48090">
    <property type="entry name" value="UNDECAPRENYL-PHOSPHATE 4-DEOXY-4-FORMAMIDO-L-ARABINOSE TRANSFERASE-RELATED"/>
    <property type="match status" value="1"/>
</dbReference>
<evidence type="ECO:0000313" key="2">
    <source>
        <dbReference type="EMBL" id="KXV55618.1"/>
    </source>
</evidence>
<dbReference type="OrthoDB" id="9808633at2"/>
<name>A0A149TR81_9PROT</name>
<evidence type="ECO:0000259" key="1">
    <source>
        <dbReference type="Pfam" id="PF00535"/>
    </source>
</evidence>
<protein>
    <recommendedName>
        <fullName evidence="1">Glycosyltransferase 2-like domain-containing protein</fullName>
    </recommendedName>
</protein>
<organism evidence="2 3">
    <name type="scientific">Acetobacter tropicalis</name>
    <dbReference type="NCBI Taxonomy" id="104102"/>
    <lineage>
        <taxon>Bacteria</taxon>
        <taxon>Pseudomonadati</taxon>
        <taxon>Pseudomonadota</taxon>
        <taxon>Alphaproteobacteria</taxon>
        <taxon>Acetobacterales</taxon>
        <taxon>Acetobacteraceae</taxon>
        <taxon>Acetobacter</taxon>
    </lineage>
</organism>
<accession>A0A149TR81</accession>
<dbReference type="AlphaFoldDB" id="A0A149TR81"/>
<dbReference type="InterPro" id="IPR029044">
    <property type="entry name" value="Nucleotide-diphossugar_trans"/>
</dbReference>
<dbReference type="EMBL" id="LHZT01000132">
    <property type="protein sequence ID" value="KXV55618.1"/>
    <property type="molecule type" value="Genomic_DNA"/>
</dbReference>
<feature type="domain" description="Glycosyltransferase 2-like" evidence="1">
    <location>
        <begin position="9"/>
        <end position="160"/>
    </location>
</feature>
<dbReference type="Gene3D" id="3.90.550.10">
    <property type="entry name" value="Spore Coat Polysaccharide Biosynthesis Protein SpsA, Chain A"/>
    <property type="match status" value="1"/>
</dbReference>
<comment type="caution">
    <text evidence="2">The sequence shown here is derived from an EMBL/GenBank/DDBJ whole genome shotgun (WGS) entry which is preliminary data.</text>
</comment>
<gene>
    <name evidence="2" type="ORF">AD947_16900</name>
</gene>
<dbReference type="RefSeq" id="WP_061489432.1">
    <property type="nucleotide sequence ID" value="NZ_LHZT01000132.1"/>
</dbReference>
<dbReference type="Proteomes" id="UP000075411">
    <property type="component" value="Unassembled WGS sequence"/>
</dbReference>
<dbReference type="SUPFAM" id="SSF53448">
    <property type="entry name" value="Nucleotide-diphospho-sugar transferases"/>
    <property type="match status" value="1"/>
</dbReference>
<dbReference type="InterPro" id="IPR001173">
    <property type="entry name" value="Glyco_trans_2-like"/>
</dbReference>
<reference evidence="2 3" key="1">
    <citation type="submission" date="2015-06" db="EMBL/GenBank/DDBJ databases">
        <title>Improved classification and identification of acetic acid bacteria using matrix-assisted laser desorption/ionization time-of-flight mass spectrometry; Gluconobacter nephelii and Gluconobacter uchimurae are later heterotypic synonyms of Gluconobacter japonicus and Gluconobacter oxydans, respectively.</title>
        <authorList>
            <person name="Li L."/>
            <person name="Cleenwerck I."/>
            <person name="De Vuyst L."/>
            <person name="Vandamme P."/>
        </authorList>
    </citation>
    <scope>NUCLEOTIDE SEQUENCE [LARGE SCALE GENOMIC DNA]</scope>
    <source>
        <strain evidence="2 3">LMG 1663</strain>
    </source>
</reference>
<dbReference type="PATRIC" id="fig|104102.12.peg.2837"/>
<dbReference type="InterPro" id="IPR050256">
    <property type="entry name" value="Glycosyltransferase_2"/>
</dbReference>
<dbReference type="Pfam" id="PF00535">
    <property type="entry name" value="Glycos_transf_2"/>
    <property type="match status" value="1"/>
</dbReference>